<keyword evidence="2" id="KW-0455">Luminescence</keyword>
<evidence type="ECO:0000313" key="5">
    <source>
        <dbReference type="EMBL" id="AJQ93481.1"/>
    </source>
</evidence>
<keyword evidence="1" id="KW-0560">Oxidoreductase</keyword>
<reference evidence="5 6" key="1">
    <citation type="submission" date="2014-01" db="EMBL/GenBank/DDBJ databases">
        <title>Full genme sequencing of cellulolytic bacterium Gynuella sunshinyii YC6258T gen. nov., sp. nov.</title>
        <authorList>
            <person name="Khan H."/>
            <person name="Chung E.J."/>
            <person name="Chung Y.R."/>
        </authorList>
    </citation>
    <scope>NUCLEOTIDE SEQUENCE [LARGE SCALE GENOMIC DNA]</scope>
    <source>
        <strain evidence="5 6">YC6258</strain>
    </source>
</reference>
<evidence type="ECO:0000256" key="2">
    <source>
        <dbReference type="ARBA" id="ARBA00023223"/>
    </source>
</evidence>
<dbReference type="KEGG" id="gsn:YC6258_01433"/>
<dbReference type="Gene3D" id="2.40.30.10">
    <property type="entry name" value="Translation factors"/>
    <property type="match status" value="1"/>
</dbReference>
<dbReference type="InterPro" id="IPR017927">
    <property type="entry name" value="FAD-bd_FR_type"/>
</dbReference>
<dbReference type="CDD" id="cd06189">
    <property type="entry name" value="flavin_oxioreductase"/>
    <property type="match status" value="1"/>
</dbReference>
<dbReference type="InterPro" id="IPR050415">
    <property type="entry name" value="MRET"/>
</dbReference>
<dbReference type="PANTHER" id="PTHR47354:SF7">
    <property type="entry name" value="NAD(P)H-FLAVIN REDUCTASE"/>
    <property type="match status" value="1"/>
</dbReference>
<protein>
    <submittedName>
        <fullName evidence="5">2-polyprenylphenol hydroxylase and related flavodoxin oxidoreductase</fullName>
    </submittedName>
</protein>
<dbReference type="PROSITE" id="PS51384">
    <property type="entry name" value="FAD_FR"/>
    <property type="match status" value="1"/>
</dbReference>
<dbReference type="Gene3D" id="3.40.50.80">
    <property type="entry name" value="Nucleotide-binding domain of ferredoxin-NADP reductase (FNR) module"/>
    <property type="match status" value="1"/>
</dbReference>
<gene>
    <name evidence="5" type="ORF">YC6258_01433</name>
</gene>
<name>A0A0C5VGX8_9GAMM</name>
<sequence>MEHVLIQTECTIRSIEKTSGQVSIITLVPDQQPDYRAGQYLELQIPGQEHAFFTIASGPGHESLDIHVVVPDESSNSHAIVQYLRQSNRVTAKIGLGSCYLDNLKPETGPLLLITAGTGFSQAKAICEELFSQGPLQREVHLYWGVKKVQDLYMHDLPQQWHEEYPLFHYCAVVSDQIDWQGKQGLLYQAIQADFPDLSKCQAICCGSPSMVYATREELMKHHFRKDQMLSDVFDFAPEP</sequence>
<dbReference type="InterPro" id="IPR039261">
    <property type="entry name" value="FNR_nucleotide-bd"/>
</dbReference>
<dbReference type="InterPro" id="IPR001433">
    <property type="entry name" value="OxRdtase_FAD/NAD-bd"/>
</dbReference>
<dbReference type="InterPro" id="IPR017938">
    <property type="entry name" value="Riboflavin_synthase-like_b-brl"/>
</dbReference>
<organism evidence="5 6">
    <name type="scientific">Gynuella sunshinyii YC6258</name>
    <dbReference type="NCBI Taxonomy" id="1445510"/>
    <lineage>
        <taxon>Bacteria</taxon>
        <taxon>Pseudomonadati</taxon>
        <taxon>Pseudomonadota</taxon>
        <taxon>Gammaproteobacteria</taxon>
        <taxon>Oceanospirillales</taxon>
        <taxon>Saccharospirillaceae</taxon>
        <taxon>Gynuella</taxon>
    </lineage>
</organism>
<dbReference type="SUPFAM" id="SSF52343">
    <property type="entry name" value="Ferredoxin reductase-like, C-terminal NADP-linked domain"/>
    <property type="match status" value="1"/>
</dbReference>
<evidence type="ECO:0000256" key="3">
    <source>
        <dbReference type="ARBA" id="ARBA00038177"/>
    </source>
</evidence>
<dbReference type="EMBL" id="CP007142">
    <property type="protein sequence ID" value="AJQ93481.1"/>
    <property type="molecule type" value="Genomic_DNA"/>
</dbReference>
<evidence type="ECO:0000313" key="6">
    <source>
        <dbReference type="Proteomes" id="UP000032266"/>
    </source>
</evidence>
<dbReference type="PANTHER" id="PTHR47354">
    <property type="entry name" value="NADH OXIDOREDUCTASE HCR"/>
    <property type="match status" value="1"/>
</dbReference>
<dbReference type="AlphaFoldDB" id="A0A0C5VGX8"/>
<feature type="domain" description="FAD-binding FR-type" evidence="4">
    <location>
        <begin position="5"/>
        <end position="123"/>
    </location>
</feature>
<dbReference type="GO" id="GO:0008218">
    <property type="term" value="P:bioluminescence"/>
    <property type="evidence" value="ECO:0007669"/>
    <property type="project" value="UniProtKB-KW"/>
</dbReference>
<comment type="similarity">
    <text evidence="3">Belongs to the Fre/LuxG FAD/NAD(P) flavoprotein oxidoreductase family.</text>
</comment>
<dbReference type="PRINTS" id="PR00410">
    <property type="entry name" value="PHEHYDRXLASE"/>
</dbReference>
<dbReference type="STRING" id="1445510.YC6258_01433"/>
<proteinExistence type="inferred from homology"/>
<dbReference type="Proteomes" id="UP000032266">
    <property type="component" value="Chromosome"/>
</dbReference>
<keyword evidence="6" id="KW-1185">Reference proteome</keyword>
<evidence type="ECO:0000259" key="4">
    <source>
        <dbReference type="PROSITE" id="PS51384"/>
    </source>
</evidence>
<dbReference type="HOGENOM" id="CLU_003827_7_4_6"/>
<accession>A0A0C5VGX8</accession>
<dbReference type="OrthoDB" id="9806195at2"/>
<dbReference type="SUPFAM" id="SSF63380">
    <property type="entry name" value="Riboflavin synthase domain-like"/>
    <property type="match status" value="1"/>
</dbReference>
<evidence type="ECO:0000256" key="1">
    <source>
        <dbReference type="ARBA" id="ARBA00023002"/>
    </source>
</evidence>
<dbReference type="Pfam" id="PF00175">
    <property type="entry name" value="NAD_binding_1"/>
    <property type="match status" value="1"/>
</dbReference>
<dbReference type="GO" id="GO:0016491">
    <property type="term" value="F:oxidoreductase activity"/>
    <property type="evidence" value="ECO:0007669"/>
    <property type="project" value="UniProtKB-KW"/>
</dbReference>